<dbReference type="Gene3D" id="3.10.28.10">
    <property type="entry name" value="Homing endonucleases"/>
    <property type="match status" value="2"/>
</dbReference>
<dbReference type="SUPFAM" id="SSF55608">
    <property type="entry name" value="Homing endonucleases"/>
    <property type="match status" value="2"/>
</dbReference>
<organism evidence="2 3">
    <name type="scientific">Durusdinium trenchii</name>
    <dbReference type="NCBI Taxonomy" id="1381693"/>
    <lineage>
        <taxon>Eukaryota</taxon>
        <taxon>Sar</taxon>
        <taxon>Alveolata</taxon>
        <taxon>Dinophyceae</taxon>
        <taxon>Suessiales</taxon>
        <taxon>Symbiodiniaceae</taxon>
        <taxon>Durusdinium</taxon>
    </lineage>
</organism>
<keyword evidence="1" id="KW-0175">Coiled coil</keyword>
<sequence length="384" mass="43398">MWPLHLKLHARFFATASELAKWERRCNRLTQLQRQIRFLPLQHFSVGDMTYTLPLKALGPPSHLPTRQELGYLAGFFDGDGYVSMVKSTGQMSMGIGQTLDSARVLIRFRDSFGGGIWHHRCQSGTHRATLQWQVHGRTMRHAAQVLCKVPSMQRAQLQIAAAGKITKADRSGVAQTLRLLKQKDHVPANFSCSWPYFAGFFDAEGSISVRGSCVGLELQVGQMNPFVLEELHSFLHKQELSKWRLECRSDGGCQLRCADLATCKRTLRHLLDAGLDLKQSQAALAVSLEADNHKQVREHMFSLNGFNSKYRRLDDAGIERAKQINSVRKQFNRASSQQERELLQAKLEGLREDHKLQKLQLKSVSLRGSIRQSLQDGGFVVPI</sequence>
<feature type="coiled-coil region" evidence="1">
    <location>
        <begin position="329"/>
        <end position="361"/>
    </location>
</feature>
<comment type="caution">
    <text evidence="2">The sequence shown here is derived from an EMBL/GenBank/DDBJ whole genome shotgun (WGS) entry which is preliminary data.</text>
</comment>
<dbReference type="EMBL" id="CAXAMM010027224">
    <property type="protein sequence ID" value="CAK9060417.1"/>
    <property type="molecule type" value="Genomic_DNA"/>
</dbReference>
<protein>
    <submittedName>
        <fullName evidence="2">LAGLIDADG_2 domain-containing protein</fullName>
    </submittedName>
</protein>
<proteinExistence type="predicted"/>
<evidence type="ECO:0000313" key="3">
    <source>
        <dbReference type="Proteomes" id="UP001642464"/>
    </source>
</evidence>
<evidence type="ECO:0000313" key="2">
    <source>
        <dbReference type="EMBL" id="CAK9060417.1"/>
    </source>
</evidence>
<reference evidence="2 3" key="1">
    <citation type="submission" date="2024-02" db="EMBL/GenBank/DDBJ databases">
        <authorList>
            <person name="Chen Y."/>
            <person name="Shah S."/>
            <person name="Dougan E. K."/>
            <person name="Thang M."/>
            <person name="Chan C."/>
        </authorList>
    </citation>
    <scope>NUCLEOTIDE SEQUENCE [LARGE SCALE GENOMIC DNA]</scope>
</reference>
<evidence type="ECO:0000256" key="1">
    <source>
        <dbReference type="SAM" id="Coils"/>
    </source>
</evidence>
<dbReference type="Proteomes" id="UP001642464">
    <property type="component" value="Unassembled WGS sequence"/>
</dbReference>
<keyword evidence="3" id="KW-1185">Reference proteome</keyword>
<dbReference type="InterPro" id="IPR027434">
    <property type="entry name" value="Homing_endonucl"/>
</dbReference>
<gene>
    <name evidence="2" type="ORF">SCF082_LOCUS31825</name>
</gene>
<accession>A0ABP0N9D7</accession>
<name>A0ABP0N9D7_9DINO</name>